<dbReference type="EMBL" id="CP034207">
    <property type="protein sequence ID" value="QBZ61261.1"/>
    <property type="molecule type" value="Genomic_DNA"/>
</dbReference>
<evidence type="ECO:0000313" key="1">
    <source>
        <dbReference type="EMBL" id="QBZ61261.1"/>
    </source>
</evidence>
<organism evidence="1 2">
    <name type="scientific">Pyricularia oryzae</name>
    <name type="common">Rice blast fungus</name>
    <name type="synonym">Magnaporthe oryzae</name>
    <dbReference type="NCBI Taxonomy" id="318829"/>
    <lineage>
        <taxon>Eukaryota</taxon>
        <taxon>Fungi</taxon>
        <taxon>Dikarya</taxon>
        <taxon>Ascomycota</taxon>
        <taxon>Pezizomycotina</taxon>
        <taxon>Sordariomycetes</taxon>
        <taxon>Sordariomycetidae</taxon>
        <taxon>Magnaporthales</taxon>
        <taxon>Pyriculariaceae</taxon>
        <taxon>Pyricularia</taxon>
    </lineage>
</organism>
<gene>
    <name evidence="1" type="ORF">PoMZ_08209</name>
</gene>
<proteinExistence type="predicted"/>
<evidence type="ECO:0000313" key="2">
    <source>
        <dbReference type="Proteomes" id="UP000294847"/>
    </source>
</evidence>
<dbReference type="AlphaFoldDB" id="A0A4P7NH21"/>
<reference evidence="1 2" key="1">
    <citation type="journal article" date="2019" name="Mol. Biol. Evol.">
        <title>Blast fungal genomes show frequent chromosomal changes, gene gains and losses, and effector gene turnover.</title>
        <authorList>
            <person name="Gomez Luciano L.B."/>
            <person name="Jason Tsai I."/>
            <person name="Chuma I."/>
            <person name="Tosa Y."/>
            <person name="Chen Y.H."/>
            <person name="Li J.Y."/>
            <person name="Li M.Y."/>
            <person name="Jade Lu M.Y."/>
            <person name="Nakayashiki H."/>
            <person name="Li W.H."/>
        </authorList>
    </citation>
    <scope>NUCLEOTIDE SEQUENCE [LARGE SCALE GENOMIC DNA]</scope>
    <source>
        <strain evidence="1">MZ5-1-6</strain>
    </source>
</reference>
<protein>
    <submittedName>
        <fullName evidence="1">Uncharacterized protein</fullName>
    </submittedName>
</protein>
<sequence length="119" mass="13385">MDADGKRMIKAIMWLKLFSIKILICGLKNLLARDKNTLDAKAGKYNDLFRAAARPACRFSVVRRRIVPEGSTPVPVFGGLSATRKLVRRPPLQGFEWKSLKGDYLEFPVKSSGGFYVPR</sequence>
<accession>A0A4P7NH21</accession>
<dbReference type="Proteomes" id="UP000294847">
    <property type="component" value="Chromosome 4"/>
</dbReference>
<name>A0A4P7NH21_PYROR</name>